<evidence type="ECO:0000256" key="1">
    <source>
        <dbReference type="ARBA" id="ARBA00023015"/>
    </source>
</evidence>
<organism evidence="5 6">
    <name type="scientific">Aliisedimentitalea scapharcae</name>
    <dbReference type="NCBI Taxonomy" id="1524259"/>
    <lineage>
        <taxon>Bacteria</taxon>
        <taxon>Pseudomonadati</taxon>
        <taxon>Pseudomonadota</taxon>
        <taxon>Alphaproteobacteria</taxon>
        <taxon>Rhodobacterales</taxon>
        <taxon>Roseobacteraceae</taxon>
        <taxon>Aliisedimentitalea</taxon>
    </lineage>
</organism>
<dbReference type="EMBL" id="CP123584">
    <property type="protein sequence ID" value="WZK88339.1"/>
    <property type="molecule type" value="Genomic_DNA"/>
</dbReference>
<dbReference type="SMART" id="SM00342">
    <property type="entry name" value="HTH_ARAC"/>
    <property type="match status" value="1"/>
</dbReference>
<dbReference type="RefSeq" id="WP_406645725.1">
    <property type="nucleotide sequence ID" value="NZ_CP123584.1"/>
</dbReference>
<dbReference type="InterPro" id="IPR020449">
    <property type="entry name" value="Tscrpt_reg_AraC-type_HTH"/>
</dbReference>
<accession>A0ABZ2XQG8</accession>
<evidence type="ECO:0000256" key="2">
    <source>
        <dbReference type="ARBA" id="ARBA00023125"/>
    </source>
</evidence>
<keyword evidence="3" id="KW-0804">Transcription</keyword>
<dbReference type="Proteomes" id="UP001623232">
    <property type="component" value="Chromosome"/>
</dbReference>
<dbReference type="PROSITE" id="PS01124">
    <property type="entry name" value="HTH_ARAC_FAMILY_2"/>
    <property type="match status" value="1"/>
</dbReference>
<dbReference type="InterPro" id="IPR029062">
    <property type="entry name" value="Class_I_gatase-like"/>
</dbReference>
<keyword evidence="1" id="KW-0805">Transcription regulation</keyword>
<dbReference type="CDD" id="cd03136">
    <property type="entry name" value="GATase1_AraC_ArgR_like"/>
    <property type="match status" value="1"/>
</dbReference>
<dbReference type="Pfam" id="PF01965">
    <property type="entry name" value="DJ-1_PfpI"/>
    <property type="match status" value="1"/>
</dbReference>
<reference evidence="5 6" key="1">
    <citation type="submission" date="2023-04" db="EMBL/GenBank/DDBJ databases">
        <title>Complete genome sequence of Alisedimentitalea scapharcae.</title>
        <authorList>
            <person name="Rong J.-C."/>
            <person name="Yi M.-L."/>
            <person name="Zhao Q."/>
        </authorList>
    </citation>
    <scope>NUCLEOTIDE SEQUENCE [LARGE SCALE GENOMIC DNA]</scope>
    <source>
        <strain evidence="5 6">KCTC 42119</strain>
    </source>
</reference>
<sequence length="333" mass="36401">MTKVMQMVQDLAQPVFPVAHRRFVFLLLPSFSPLDLASAISALDGANQYDGNQRYSWRTVHEGGALARSVFGVTVAVDGSLDPVERTDTIFVCGGAGQIADSSPGVLAWLRQAARKGCQIGAVGGGVFALAKAGLLDNRPVSTHWSLLHVAAETWPDLEISRSLFAIDETRFTCAGGAATLDMMLQLIARHHGMETATAVSDRLVCSAPRGASHEQTLADHCRTGVRHEKLSAALAVMRGELEAPLRPSDIARQVGLSTRQLERLFSKYLNVTPKVFHTRLRLENARSMLRQTNMKIIEVGLANGFSSQSHFSRVYRRHFGFSPQAERGFDPH</sequence>
<evidence type="ECO:0000313" key="6">
    <source>
        <dbReference type="Proteomes" id="UP001623232"/>
    </source>
</evidence>
<gene>
    <name evidence="5" type="ORF">QEZ52_17315</name>
</gene>
<dbReference type="InterPro" id="IPR018060">
    <property type="entry name" value="HTH_AraC"/>
</dbReference>
<dbReference type="Pfam" id="PF12833">
    <property type="entry name" value="HTH_18"/>
    <property type="match status" value="1"/>
</dbReference>
<dbReference type="PROSITE" id="PS00041">
    <property type="entry name" value="HTH_ARAC_FAMILY_1"/>
    <property type="match status" value="1"/>
</dbReference>
<keyword evidence="2" id="KW-0238">DNA-binding</keyword>
<protein>
    <submittedName>
        <fullName evidence="5">GlxA family transcriptional regulator</fullName>
    </submittedName>
</protein>
<evidence type="ECO:0000259" key="4">
    <source>
        <dbReference type="PROSITE" id="PS01124"/>
    </source>
</evidence>
<dbReference type="PANTHER" id="PTHR43130">
    <property type="entry name" value="ARAC-FAMILY TRANSCRIPTIONAL REGULATOR"/>
    <property type="match status" value="1"/>
</dbReference>
<dbReference type="PRINTS" id="PR00032">
    <property type="entry name" value="HTHARAC"/>
</dbReference>
<dbReference type="InterPro" id="IPR002818">
    <property type="entry name" value="DJ-1/PfpI"/>
</dbReference>
<feature type="domain" description="HTH araC/xylS-type" evidence="4">
    <location>
        <begin position="232"/>
        <end position="330"/>
    </location>
</feature>
<dbReference type="InterPro" id="IPR018062">
    <property type="entry name" value="HTH_AraC-typ_CS"/>
</dbReference>
<name>A0ABZ2XQG8_9RHOB</name>
<dbReference type="InterPro" id="IPR052158">
    <property type="entry name" value="INH-QAR"/>
</dbReference>
<dbReference type="SUPFAM" id="SSF46689">
    <property type="entry name" value="Homeodomain-like"/>
    <property type="match status" value="2"/>
</dbReference>
<keyword evidence="6" id="KW-1185">Reference proteome</keyword>
<dbReference type="PANTHER" id="PTHR43130:SF3">
    <property type="entry name" value="HTH-TYPE TRANSCRIPTIONAL REGULATOR RV1931C"/>
    <property type="match status" value="1"/>
</dbReference>
<evidence type="ECO:0000313" key="5">
    <source>
        <dbReference type="EMBL" id="WZK88339.1"/>
    </source>
</evidence>
<evidence type="ECO:0000256" key="3">
    <source>
        <dbReference type="ARBA" id="ARBA00023163"/>
    </source>
</evidence>
<dbReference type="Gene3D" id="3.40.50.880">
    <property type="match status" value="1"/>
</dbReference>
<dbReference type="InterPro" id="IPR009057">
    <property type="entry name" value="Homeodomain-like_sf"/>
</dbReference>
<proteinExistence type="predicted"/>
<dbReference type="SUPFAM" id="SSF52317">
    <property type="entry name" value="Class I glutamine amidotransferase-like"/>
    <property type="match status" value="1"/>
</dbReference>
<dbReference type="Gene3D" id="1.10.10.60">
    <property type="entry name" value="Homeodomain-like"/>
    <property type="match status" value="1"/>
</dbReference>